<dbReference type="CDD" id="cd01949">
    <property type="entry name" value="GGDEF"/>
    <property type="match status" value="1"/>
</dbReference>
<dbReference type="PROSITE" id="PS50112">
    <property type="entry name" value="PAS"/>
    <property type="match status" value="3"/>
</dbReference>
<evidence type="ECO:0000259" key="8">
    <source>
        <dbReference type="PROSITE" id="PS50112"/>
    </source>
</evidence>
<evidence type="ECO:0000313" key="13">
    <source>
        <dbReference type="Proteomes" id="UP000198814"/>
    </source>
</evidence>
<keyword evidence="2" id="KW-1003">Cell membrane</keyword>
<evidence type="ECO:0000256" key="2">
    <source>
        <dbReference type="ARBA" id="ARBA00022475"/>
    </source>
</evidence>
<dbReference type="Pfam" id="PF08447">
    <property type="entry name" value="PAS_3"/>
    <property type="match status" value="2"/>
</dbReference>
<dbReference type="InterPro" id="IPR000700">
    <property type="entry name" value="PAS-assoc_C"/>
</dbReference>
<dbReference type="CDD" id="cd00130">
    <property type="entry name" value="PAS"/>
    <property type="match status" value="3"/>
</dbReference>
<feature type="transmembrane region" description="Helical" evidence="7">
    <location>
        <begin position="156"/>
        <end position="175"/>
    </location>
</feature>
<dbReference type="InterPro" id="IPR007895">
    <property type="entry name" value="MASE1"/>
</dbReference>
<dbReference type="CDD" id="cd01948">
    <property type="entry name" value="EAL"/>
    <property type="match status" value="1"/>
</dbReference>
<dbReference type="AlphaFoldDB" id="A0A1H8SDZ5"/>
<dbReference type="Gene3D" id="3.30.70.270">
    <property type="match status" value="1"/>
</dbReference>
<name>A0A1H8SDZ5_9PROT</name>
<dbReference type="InterPro" id="IPR043128">
    <property type="entry name" value="Rev_trsase/Diguanyl_cyclase"/>
</dbReference>
<dbReference type="OrthoDB" id="9813903at2"/>
<feature type="domain" description="PAS" evidence="8">
    <location>
        <begin position="438"/>
        <end position="483"/>
    </location>
</feature>
<evidence type="ECO:0000259" key="9">
    <source>
        <dbReference type="PROSITE" id="PS50113"/>
    </source>
</evidence>
<dbReference type="SUPFAM" id="SSF55073">
    <property type="entry name" value="Nucleotide cyclase"/>
    <property type="match status" value="1"/>
</dbReference>
<feature type="coiled-coil region" evidence="6">
    <location>
        <begin position="291"/>
        <end position="318"/>
    </location>
</feature>
<feature type="domain" description="EAL" evidence="10">
    <location>
        <begin position="1020"/>
        <end position="1266"/>
    </location>
</feature>
<dbReference type="InterPro" id="IPR000160">
    <property type="entry name" value="GGDEF_dom"/>
</dbReference>
<gene>
    <name evidence="12" type="ORF">SAMN05216333_11822</name>
</gene>
<sequence>MAQQQTKKPLFSLAIRILLLAAAYFAGGKLGLSLPYIGSNVTLFWPPSGIALAALLVWGISCWPGILLGALAINLSVGELTPAIALEISLGNSAGPVLGALLLKRVLAFSYGLAGGRDVTTFLLIGPGSMLLTASIGVLALYAGGMLPVDLISQAWIGWWLGDTVGVLVFTPLLLFLAEFRRTTQFQWSRLKPEFVLVLGSCICLTWLIFGGITAISQLMLPLAFLVFPPLIWAGLRLNALETFIVVLAIASIAVMGTTKGFGPFSGGDFQLDQLVLCIFVATITLIAFMMIGIQANQRQAEQQLQDSESRLRLALAAANQGLYDLNVQTGEAVVSPEYARMLRYDPRSFVETNTRWLERMYPADRDAVYQVYSDYIGGLREDYRVEFRQLTQQGEWKWILSLGKIVEWNQQGQPLRMLGTHTDISEQKRAEEEINQARNLLRTVIDATPDWIFVKDKQHRFLLVNQAFADGLGLKPEDLLGRPDTDFWPDYICYGDPARNIRGFHADDDEAFSGKRIRNPADQATLSNGQSRWLDTIKLPLRGSHDEIIGIVGFAHDITERRSIESKYRTLIEQIPAVTYTAAMDPDVRTVFVSPQLELQLGFSVQEWLDNPQLWIRQIHADDRERIVSALSISLKDGAAYHAEYRIHKKDGGTAWVRDDAVWLKDEDGKPVLLQGVMLDITHQRKAEEELSTALEELKVSERHQRELRVLAEREQSRMGALLSAMNMGILFEDNEHRVEYVNPAFLRMWGIGEQENLLNKPARTILDSSGERFAQPGHASKHVLNALDTHEISERCELELNNGRTLTQLSYPVNDIEGRIIGRLWMYEDITQERQIAQQLLYLAERDPLTGLYNRHRFQEELNNLIATALRNRQKFALLYFDLDDFKYINDTFGHKAGDTVLVRTAGEISSIVRHIEVFARLGGDEFAILSHLQPDDDLSILPARIVTSISSIPLHFRDTNIRLTTSVGVAIFPEHGETAEDLVAHADAAMYQAKNQGKNTWAVYDPQRDSSEAMMHRLTWYNRIAQALEQNLFEVHFQGIYETAHNALTHLEILIRMRDVNEPAHLIMPGQFIPIAEKNGQIVTIDRWVIKRSIELLSENPEMPPVAINISGRTFDDPAIPQYIRNLLSELHVDPARLIIELTETAAVSDIQDAQRFIEAVHQAGCCVCLDDFGSGFSTFGYLKYLGVEILKIDGLFIRDLPNNRDNQIFVKAMVEVARGLGKLTVAEFVEDAATLSMVKNLGVDLAQGYYFGRPSAQIPVKS</sequence>
<dbReference type="Pfam" id="PF00990">
    <property type="entry name" value="GGDEF"/>
    <property type="match status" value="1"/>
</dbReference>
<feature type="domain" description="PAC" evidence="9">
    <location>
        <begin position="384"/>
        <end position="437"/>
    </location>
</feature>
<evidence type="ECO:0000256" key="5">
    <source>
        <dbReference type="ARBA" id="ARBA00023136"/>
    </source>
</evidence>
<evidence type="ECO:0000256" key="3">
    <source>
        <dbReference type="ARBA" id="ARBA00022692"/>
    </source>
</evidence>
<dbReference type="Proteomes" id="UP000198814">
    <property type="component" value="Unassembled WGS sequence"/>
</dbReference>
<feature type="transmembrane region" description="Helical" evidence="7">
    <location>
        <begin position="195"/>
        <end position="213"/>
    </location>
</feature>
<keyword evidence="6" id="KW-0175">Coiled coil</keyword>
<dbReference type="NCBIfam" id="TIGR00229">
    <property type="entry name" value="sensory_box"/>
    <property type="match status" value="3"/>
</dbReference>
<dbReference type="InterPro" id="IPR000014">
    <property type="entry name" value="PAS"/>
</dbReference>
<dbReference type="PROSITE" id="PS50887">
    <property type="entry name" value="GGDEF"/>
    <property type="match status" value="1"/>
</dbReference>
<dbReference type="InterPro" id="IPR013656">
    <property type="entry name" value="PAS_4"/>
</dbReference>
<feature type="domain" description="PAC" evidence="9">
    <location>
        <begin position="519"/>
        <end position="571"/>
    </location>
</feature>
<feature type="domain" description="PAS" evidence="8">
    <location>
        <begin position="716"/>
        <end position="757"/>
    </location>
</feature>
<protein>
    <submittedName>
        <fullName evidence="12">PAS domain S-box-containing protein/diguanylate cyclase (GGDEF) domain-containing protein</fullName>
    </submittedName>
</protein>
<comment type="subcellular location">
    <subcellularLocation>
        <location evidence="1">Cell membrane</location>
        <topology evidence="1">Multi-pass membrane protein</topology>
    </subcellularLocation>
</comment>
<dbReference type="SMART" id="SM00052">
    <property type="entry name" value="EAL"/>
    <property type="match status" value="1"/>
</dbReference>
<keyword evidence="3 7" id="KW-0812">Transmembrane</keyword>
<dbReference type="Gene3D" id="3.30.450.20">
    <property type="entry name" value="PAS domain"/>
    <property type="match status" value="4"/>
</dbReference>
<evidence type="ECO:0000313" key="12">
    <source>
        <dbReference type="EMBL" id="SEO76574.1"/>
    </source>
</evidence>
<evidence type="ECO:0000256" key="7">
    <source>
        <dbReference type="SAM" id="Phobius"/>
    </source>
</evidence>
<dbReference type="Gene3D" id="3.20.20.450">
    <property type="entry name" value="EAL domain"/>
    <property type="match status" value="1"/>
</dbReference>
<accession>A0A1H8SDZ5</accession>
<feature type="domain" description="PAC" evidence="9">
    <location>
        <begin position="642"/>
        <end position="694"/>
    </location>
</feature>
<dbReference type="PROSITE" id="PS50883">
    <property type="entry name" value="EAL"/>
    <property type="match status" value="1"/>
</dbReference>
<dbReference type="InterPro" id="IPR001633">
    <property type="entry name" value="EAL_dom"/>
</dbReference>
<evidence type="ECO:0000259" key="10">
    <source>
        <dbReference type="PROSITE" id="PS50883"/>
    </source>
</evidence>
<keyword evidence="4 7" id="KW-1133">Transmembrane helix</keyword>
<evidence type="ECO:0000256" key="6">
    <source>
        <dbReference type="SAM" id="Coils"/>
    </source>
</evidence>
<dbReference type="SUPFAM" id="SSF141868">
    <property type="entry name" value="EAL domain-like"/>
    <property type="match status" value="1"/>
</dbReference>
<dbReference type="PANTHER" id="PTHR44757">
    <property type="entry name" value="DIGUANYLATE CYCLASE DGCP"/>
    <property type="match status" value="1"/>
</dbReference>
<dbReference type="InterPro" id="IPR013655">
    <property type="entry name" value="PAS_fold_3"/>
</dbReference>
<dbReference type="SMART" id="SM00091">
    <property type="entry name" value="PAS"/>
    <property type="match status" value="4"/>
</dbReference>
<keyword evidence="5 7" id="KW-0472">Membrane</keyword>
<evidence type="ECO:0000256" key="4">
    <source>
        <dbReference type="ARBA" id="ARBA00022989"/>
    </source>
</evidence>
<feature type="transmembrane region" description="Helical" evidence="7">
    <location>
        <begin position="275"/>
        <end position="294"/>
    </location>
</feature>
<dbReference type="InterPro" id="IPR029787">
    <property type="entry name" value="Nucleotide_cyclase"/>
</dbReference>
<dbReference type="GO" id="GO:0005886">
    <property type="term" value="C:plasma membrane"/>
    <property type="evidence" value="ECO:0007669"/>
    <property type="project" value="UniProtKB-SubCell"/>
</dbReference>
<dbReference type="SUPFAM" id="SSF55785">
    <property type="entry name" value="PYP-like sensor domain (PAS domain)"/>
    <property type="match status" value="4"/>
</dbReference>
<evidence type="ECO:0000259" key="11">
    <source>
        <dbReference type="PROSITE" id="PS50887"/>
    </source>
</evidence>
<dbReference type="Pfam" id="PF00563">
    <property type="entry name" value="EAL"/>
    <property type="match status" value="1"/>
</dbReference>
<dbReference type="InterPro" id="IPR001610">
    <property type="entry name" value="PAC"/>
</dbReference>
<dbReference type="NCBIfam" id="TIGR00254">
    <property type="entry name" value="GGDEF"/>
    <property type="match status" value="1"/>
</dbReference>
<dbReference type="PROSITE" id="PS50113">
    <property type="entry name" value="PAC"/>
    <property type="match status" value="3"/>
</dbReference>
<dbReference type="STRING" id="42354.SAMN05216333_11822"/>
<keyword evidence="13" id="KW-1185">Reference proteome</keyword>
<evidence type="ECO:0000256" key="1">
    <source>
        <dbReference type="ARBA" id="ARBA00004651"/>
    </source>
</evidence>
<feature type="domain" description="PAS" evidence="8">
    <location>
        <begin position="565"/>
        <end position="639"/>
    </location>
</feature>
<feature type="transmembrane region" description="Helical" evidence="7">
    <location>
        <begin position="49"/>
        <end position="72"/>
    </location>
</feature>
<dbReference type="EMBL" id="FODO01000018">
    <property type="protein sequence ID" value="SEO76574.1"/>
    <property type="molecule type" value="Genomic_DNA"/>
</dbReference>
<dbReference type="InterPro" id="IPR035919">
    <property type="entry name" value="EAL_sf"/>
</dbReference>
<organism evidence="12 13">
    <name type="scientific">Nitrosomonas oligotropha</name>
    <dbReference type="NCBI Taxonomy" id="42354"/>
    <lineage>
        <taxon>Bacteria</taxon>
        <taxon>Pseudomonadati</taxon>
        <taxon>Pseudomonadota</taxon>
        <taxon>Betaproteobacteria</taxon>
        <taxon>Nitrosomonadales</taxon>
        <taxon>Nitrosomonadaceae</taxon>
        <taxon>Nitrosomonas</taxon>
    </lineage>
</organism>
<dbReference type="Pfam" id="PF05231">
    <property type="entry name" value="MASE1"/>
    <property type="match status" value="1"/>
</dbReference>
<feature type="transmembrane region" description="Helical" evidence="7">
    <location>
        <begin position="123"/>
        <end position="144"/>
    </location>
</feature>
<dbReference type="InterPro" id="IPR035965">
    <property type="entry name" value="PAS-like_dom_sf"/>
</dbReference>
<dbReference type="Pfam" id="PF08448">
    <property type="entry name" value="PAS_4"/>
    <property type="match status" value="2"/>
</dbReference>
<feature type="domain" description="GGDEF" evidence="11">
    <location>
        <begin position="876"/>
        <end position="1009"/>
    </location>
</feature>
<proteinExistence type="predicted"/>
<dbReference type="SMART" id="SM00086">
    <property type="entry name" value="PAC"/>
    <property type="match status" value="3"/>
</dbReference>
<dbReference type="FunFam" id="3.30.70.270:FF:000001">
    <property type="entry name" value="Diguanylate cyclase domain protein"/>
    <property type="match status" value="1"/>
</dbReference>
<dbReference type="GO" id="GO:0003824">
    <property type="term" value="F:catalytic activity"/>
    <property type="evidence" value="ECO:0007669"/>
    <property type="project" value="UniProtKB-ARBA"/>
</dbReference>
<dbReference type="SMART" id="SM00267">
    <property type="entry name" value="GGDEF"/>
    <property type="match status" value="1"/>
</dbReference>
<dbReference type="InterPro" id="IPR052155">
    <property type="entry name" value="Biofilm_reg_signaling"/>
</dbReference>
<dbReference type="PANTHER" id="PTHR44757:SF2">
    <property type="entry name" value="BIOFILM ARCHITECTURE MAINTENANCE PROTEIN MBAA"/>
    <property type="match status" value="1"/>
</dbReference>
<reference evidence="13" key="1">
    <citation type="submission" date="2016-10" db="EMBL/GenBank/DDBJ databases">
        <authorList>
            <person name="Varghese N."/>
            <person name="Submissions S."/>
        </authorList>
    </citation>
    <scope>NUCLEOTIDE SEQUENCE [LARGE SCALE GENOMIC DNA]</scope>
    <source>
        <strain evidence="13">Nm76</strain>
    </source>
</reference>